<name>A0A804R415_MAIZE</name>
<evidence type="ECO:0000313" key="1">
    <source>
        <dbReference type="EnsemblPlants" id="Zm00001eb378840_P001"/>
    </source>
</evidence>
<evidence type="ECO:0000313" key="2">
    <source>
        <dbReference type="Proteomes" id="UP000007305"/>
    </source>
</evidence>
<dbReference type="AlphaFoldDB" id="A0A804R415"/>
<proteinExistence type="predicted"/>
<dbReference type="Proteomes" id="UP000007305">
    <property type="component" value="Chromosome 9"/>
</dbReference>
<reference evidence="2" key="1">
    <citation type="journal article" date="2009" name="Science">
        <title>The B73 maize genome: complexity, diversity, and dynamics.</title>
        <authorList>
            <person name="Schnable P.S."/>
            <person name="Ware D."/>
            <person name="Fulton R.S."/>
            <person name="Stein J.C."/>
            <person name="Wei F."/>
            <person name="Pasternak S."/>
            <person name="Liang C."/>
            <person name="Zhang J."/>
            <person name="Fulton L."/>
            <person name="Graves T.A."/>
            <person name="Minx P."/>
            <person name="Reily A.D."/>
            <person name="Courtney L."/>
            <person name="Kruchowski S.S."/>
            <person name="Tomlinson C."/>
            <person name="Strong C."/>
            <person name="Delehaunty K."/>
            <person name="Fronick C."/>
            <person name="Courtney B."/>
            <person name="Rock S.M."/>
            <person name="Belter E."/>
            <person name="Du F."/>
            <person name="Kim K."/>
            <person name="Abbott R.M."/>
            <person name="Cotton M."/>
            <person name="Levy A."/>
            <person name="Marchetto P."/>
            <person name="Ochoa K."/>
            <person name="Jackson S.M."/>
            <person name="Gillam B."/>
            <person name="Chen W."/>
            <person name="Yan L."/>
            <person name="Higginbotham J."/>
            <person name="Cardenas M."/>
            <person name="Waligorski J."/>
            <person name="Applebaum E."/>
            <person name="Phelps L."/>
            <person name="Falcone J."/>
            <person name="Kanchi K."/>
            <person name="Thane T."/>
            <person name="Scimone A."/>
            <person name="Thane N."/>
            <person name="Henke J."/>
            <person name="Wang T."/>
            <person name="Ruppert J."/>
            <person name="Shah N."/>
            <person name="Rotter K."/>
            <person name="Hodges J."/>
            <person name="Ingenthron E."/>
            <person name="Cordes M."/>
            <person name="Kohlberg S."/>
            <person name="Sgro J."/>
            <person name="Delgado B."/>
            <person name="Mead K."/>
            <person name="Chinwalla A."/>
            <person name="Leonard S."/>
            <person name="Crouse K."/>
            <person name="Collura K."/>
            <person name="Kudrna D."/>
            <person name="Currie J."/>
            <person name="He R."/>
            <person name="Angelova A."/>
            <person name="Rajasekar S."/>
            <person name="Mueller T."/>
            <person name="Lomeli R."/>
            <person name="Scara G."/>
            <person name="Ko A."/>
            <person name="Delaney K."/>
            <person name="Wissotski M."/>
            <person name="Lopez G."/>
            <person name="Campos D."/>
            <person name="Braidotti M."/>
            <person name="Ashley E."/>
            <person name="Golser W."/>
            <person name="Kim H."/>
            <person name="Lee S."/>
            <person name="Lin J."/>
            <person name="Dujmic Z."/>
            <person name="Kim W."/>
            <person name="Talag J."/>
            <person name="Zuccolo A."/>
            <person name="Fan C."/>
            <person name="Sebastian A."/>
            <person name="Kramer M."/>
            <person name="Spiegel L."/>
            <person name="Nascimento L."/>
            <person name="Zutavern T."/>
            <person name="Miller B."/>
            <person name="Ambroise C."/>
            <person name="Muller S."/>
            <person name="Spooner W."/>
            <person name="Narechania A."/>
            <person name="Ren L."/>
            <person name="Wei S."/>
            <person name="Kumari S."/>
            <person name="Faga B."/>
            <person name="Levy M.J."/>
            <person name="McMahan L."/>
            <person name="Van Buren P."/>
            <person name="Vaughn M.W."/>
            <person name="Ying K."/>
            <person name="Yeh C.-T."/>
            <person name="Emrich S.J."/>
            <person name="Jia Y."/>
            <person name="Kalyanaraman A."/>
            <person name="Hsia A.-P."/>
            <person name="Barbazuk W.B."/>
            <person name="Baucom R.S."/>
            <person name="Brutnell T.P."/>
            <person name="Carpita N.C."/>
            <person name="Chaparro C."/>
            <person name="Chia J.-M."/>
            <person name="Deragon J.-M."/>
            <person name="Estill J.C."/>
            <person name="Fu Y."/>
            <person name="Jeddeloh J.A."/>
            <person name="Han Y."/>
            <person name="Lee H."/>
            <person name="Li P."/>
            <person name="Lisch D.R."/>
            <person name="Liu S."/>
            <person name="Liu Z."/>
            <person name="Nagel D.H."/>
            <person name="McCann M.C."/>
            <person name="SanMiguel P."/>
            <person name="Myers A.M."/>
            <person name="Nettleton D."/>
            <person name="Nguyen J."/>
            <person name="Penning B.W."/>
            <person name="Ponnala L."/>
            <person name="Schneider K.L."/>
            <person name="Schwartz D.C."/>
            <person name="Sharma A."/>
            <person name="Soderlund C."/>
            <person name="Springer N.M."/>
            <person name="Sun Q."/>
            <person name="Wang H."/>
            <person name="Waterman M."/>
            <person name="Westerman R."/>
            <person name="Wolfgruber T.K."/>
            <person name="Yang L."/>
            <person name="Yu Y."/>
            <person name="Zhang L."/>
            <person name="Zhou S."/>
            <person name="Zhu Q."/>
            <person name="Bennetzen J.L."/>
            <person name="Dawe R.K."/>
            <person name="Jiang J."/>
            <person name="Jiang N."/>
            <person name="Presting G.G."/>
            <person name="Wessler S.R."/>
            <person name="Aluru S."/>
            <person name="Martienssen R.A."/>
            <person name="Clifton S.W."/>
            <person name="McCombie W.R."/>
            <person name="Wing R.A."/>
            <person name="Wilson R.K."/>
        </authorList>
    </citation>
    <scope>NUCLEOTIDE SEQUENCE [LARGE SCALE GENOMIC DNA]</scope>
    <source>
        <strain evidence="2">cv. B73</strain>
    </source>
</reference>
<dbReference type="InParanoid" id="A0A804R415"/>
<protein>
    <submittedName>
        <fullName evidence="1">Uncharacterized protein</fullName>
    </submittedName>
</protein>
<organism evidence="1 2">
    <name type="scientific">Zea mays</name>
    <name type="common">Maize</name>
    <dbReference type="NCBI Taxonomy" id="4577"/>
    <lineage>
        <taxon>Eukaryota</taxon>
        <taxon>Viridiplantae</taxon>
        <taxon>Streptophyta</taxon>
        <taxon>Embryophyta</taxon>
        <taxon>Tracheophyta</taxon>
        <taxon>Spermatophyta</taxon>
        <taxon>Magnoliopsida</taxon>
        <taxon>Liliopsida</taxon>
        <taxon>Poales</taxon>
        <taxon>Poaceae</taxon>
        <taxon>PACMAD clade</taxon>
        <taxon>Panicoideae</taxon>
        <taxon>Andropogonodae</taxon>
        <taxon>Andropogoneae</taxon>
        <taxon>Tripsacinae</taxon>
        <taxon>Zea</taxon>
    </lineage>
</organism>
<reference evidence="1" key="3">
    <citation type="submission" date="2021-05" db="UniProtKB">
        <authorList>
            <consortium name="EnsemblPlants"/>
        </authorList>
    </citation>
    <scope>IDENTIFICATION</scope>
    <source>
        <strain evidence="1">cv. B73</strain>
    </source>
</reference>
<reference evidence="1" key="2">
    <citation type="submission" date="2019-07" db="EMBL/GenBank/DDBJ databases">
        <authorList>
            <person name="Seetharam A."/>
            <person name="Woodhouse M."/>
            <person name="Cannon E."/>
        </authorList>
    </citation>
    <scope>NUCLEOTIDE SEQUENCE [LARGE SCALE GENOMIC DNA]</scope>
    <source>
        <strain evidence="1">cv. B73</strain>
    </source>
</reference>
<dbReference type="EnsemblPlants" id="Zm00001eb378840_T001">
    <property type="protein sequence ID" value="Zm00001eb378840_P001"/>
    <property type="gene ID" value="Zm00001eb378840"/>
</dbReference>
<sequence length="354" mass="38659">MVIPIQQLCTATDYTFSGVAPHDRKIHINKQNSTYSDLRSVLVPRRGPPCPSRRRGRSGRCGGLPLWRHHRRRPSGGCRSLLSLRRRPSGGCRSLLPRRRPRRLGRTRLPLLLHDQLVLLLRGDAVELVAELPRAPLLGGGDDSSEGLVLLLPLRLVGPVRVHVVVDERPLRRRHLLRLVLGAERGQRGGHVASRAGLGLGPGVAARAAAELVDGALDAALQAEALHAEAAHGPVRLARPVEERVGDGRRRVHAVAREEAWPRQAAAVEPAGSQRRHHGDLSLLCDADLGRSAPLWIAGTASVARCAGWGRGIVAGVYRRTGRRGSVAGKDRRVWRQENGGKRLARVDNTWREG</sequence>
<accession>A0A804R415</accession>
<dbReference type="Gramene" id="Zm00001eb378840_T001">
    <property type="protein sequence ID" value="Zm00001eb378840_P001"/>
    <property type="gene ID" value="Zm00001eb378840"/>
</dbReference>
<keyword evidence="2" id="KW-1185">Reference proteome</keyword>